<dbReference type="OrthoDB" id="39916at2759"/>
<evidence type="ECO:0000313" key="1">
    <source>
        <dbReference type="EMBL" id="KAG7355923.1"/>
    </source>
</evidence>
<organism evidence="1 2">
    <name type="scientific">Nitzschia inconspicua</name>
    <dbReference type="NCBI Taxonomy" id="303405"/>
    <lineage>
        <taxon>Eukaryota</taxon>
        <taxon>Sar</taxon>
        <taxon>Stramenopiles</taxon>
        <taxon>Ochrophyta</taxon>
        <taxon>Bacillariophyta</taxon>
        <taxon>Bacillariophyceae</taxon>
        <taxon>Bacillariophycidae</taxon>
        <taxon>Bacillariales</taxon>
        <taxon>Bacillariaceae</taxon>
        <taxon>Nitzschia</taxon>
    </lineage>
</organism>
<dbReference type="EMBL" id="JAGRRH010000015">
    <property type="protein sequence ID" value="KAG7355923.1"/>
    <property type="molecule type" value="Genomic_DNA"/>
</dbReference>
<name>A0A9K3L713_9STRA</name>
<accession>A0A9K3L713</accession>
<gene>
    <name evidence="1" type="ORF">IV203_000609</name>
</gene>
<sequence>MSSSDNLPHVNEAAAAAFGMNRDEDVVEVQPEMRSVAVLQSPPSSTLQFSADVGGPKFGKSLPLGIKPLSVHPKNRSISETISIKREWNEANWKVSTLDPVPLDFPLERTRREIHNVTATQVADRISNTLRLLSVDAEYDGEKAKVKCKTNDMVSFRIRLFAGDESLQQPVIVEIQRRSGPPSCFMRVCRQILDGAEGMEIEADTVPSRKKMPPCMTKMPVSGLKCIQVVENVRDPHTEAIGSIRKSLELLRSKGMDTNCLGLESLCYMTDPLKTRPDIALLCCKAVISGEHSVEIREEIGVMLQKDVFVPEEFEANSMKELFEKCRHLSLCLLSNVMDLTSKDGSLVNAVKSEKWFEDLIFNLLDEVKGFEGSSNNAYEAARSLTCLATCSDVARRLMLEHSAVEGLQAAYAFGSSNHELLANETERSLKALGHQP</sequence>
<evidence type="ECO:0000313" key="2">
    <source>
        <dbReference type="Proteomes" id="UP000693970"/>
    </source>
</evidence>
<comment type="caution">
    <text evidence="1">The sequence shown here is derived from an EMBL/GenBank/DDBJ whole genome shotgun (WGS) entry which is preliminary data.</text>
</comment>
<dbReference type="AlphaFoldDB" id="A0A9K3L713"/>
<reference evidence="1" key="1">
    <citation type="journal article" date="2021" name="Sci. Rep.">
        <title>Diploid genomic architecture of Nitzschia inconspicua, an elite biomass production diatom.</title>
        <authorList>
            <person name="Oliver A."/>
            <person name="Podell S."/>
            <person name="Pinowska A."/>
            <person name="Traller J.C."/>
            <person name="Smith S.R."/>
            <person name="McClure R."/>
            <person name="Beliaev A."/>
            <person name="Bohutskyi P."/>
            <person name="Hill E.A."/>
            <person name="Rabines A."/>
            <person name="Zheng H."/>
            <person name="Allen L.Z."/>
            <person name="Kuo A."/>
            <person name="Grigoriev I.V."/>
            <person name="Allen A.E."/>
            <person name="Hazlebeck D."/>
            <person name="Allen E.E."/>
        </authorList>
    </citation>
    <scope>NUCLEOTIDE SEQUENCE</scope>
    <source>
        <strain evidence="1">Hildebrandi</strain>
    </source>
</reference>
<proteinExistence type="predicted"/>
<keyword evidence="2" id="KW-1185">Reference proteome</keyword>
<reference evidence="1" key="2">
    <citation type="submission" date="2021-04" db="EMBL/GenBank/DDBJ databases">
        <authorList>
            <person name="Podell S."/>
        </authorList>
    </citation>
    <scope>NUCLEOTIDE SEQUENCE</scope>
    <source>
        <strain evidence="1">Hildebrandi</strain>
    </source>
</reference>
<dbReference type="Proteomes" id="UP000693970">
    <property type="component" value="Unassembled WGS sequence"/>
</dbReference>
<protein>
    <submittedName>
        <fullName evidence="1">Uncharacterized protein</fullName>
    </submittedName>
</protein>